<sequence>MSLSIWYNLSNVYTMKNLVFLLCVIVSAFLVSCDDDGPYEDYLVARPILQDAITFKAEAVSVTEPVPIVSSGKIYAYGNYIFVNDVNKGFHVIDNQNPSSPESIAFIKLEGNNDISIKDDKIYADSYGDLVIFDISDITNITIQSRIVNAIYNNEVWLSNIEYPQADFYEYGDIDYDRDIVIGWEVVTERRSVEEYESRYNCDGCVVDSLESFNDSPQPSTGQGGSLARFKIIGDYLYVVDYSDINIFNITDVEDVKVLDDVQVAWDIETIYSQGDILFIGGSQGMYIYGIENPEKPEFMSEFRHGTACDPVVVDGDYAYVTLKGGNFCGNTESGLYVIDISNLENPELKVIYPMDGPNGLGVKGNTLFVCDGDSGLKIYDKTDAPNINLINALEDIVAYDVIPMASSLLMIGERVLYQYEYEGNDIRLLSEFPLN</sequence>
<name>A0A4R7CWN2_9FLAO</name>
<protein>
    <recommendedName>
        <fullName evidence="3">LVIVD repeat-containing protein</fullName>
    </recommendedName>
</protein>
<comment type="caution">
    <text evidence="1">The sequence shown here is derived from an EMBL/GenBank/DDBJ whole genome shotgun (WGS) entry which is preliminary data.</text>
</comment>
<reference evidence="1 2" key="1">
    <citation type="submission" date="2019-03" db="EMBL/GenBank/DDBJ databases">
        <title>Genomic Encyclopedia of Type Strains, Phase III (KMG-III): the genomes of soil and plant-associated and newly described type strains.</title>
        <authorList>
            <person name="Whitman W."/>
        </authorList>
    </citation>
    <scope>NUCLEOTIDE SEQUENCE [LARGE SCALE GENOMIC DNA]</scope>
    <source>
        <strain evidence="1 2">CECT 8455</strain>
    </source>
</reference>
<dbReference type="EMBL" id="SNZW01000018">
    <property type="protein sequence ID" value="TDS12081.1"/>
    <property type="molecule type" value="Genomic_DNA"/>
</dbReference>
<keyword evidence="2" id="KW-1185">Reference proteome</keyword>
<dbReference type="AlphaFoldDB" id="A0A4R7CWN2"/>
<evidence type="ECO:0000313" key="2">
    <source>
        <dbReference type="Proteomes" id="UP000295274"/>
    </source>
</evidence>
<proteinExistence type="predicted"/>
<organism evidence="1 2">
    <name type="scientific">Maribacter caenipelagi</name>
    <dbReference type="NCBI Taxonomy" id="1447781"/>
    <lineage>
        <taxon>Bacteria</taxon>
        <taxon>Pseudomonadati</taxon>
        <taxon>Bacteroidota</taxon>
        <taxon>Flavobacteriia</taxon>
        <taxon>Flavobacteriales</taxon>
        <taxon>Flavobacteriaceae</taxon>
        <taxon>Maribacter</taxon>
    </lineage>
</organism>
<dbReference type="InterPro" id="IPR013211">
    <property type="entry name" value="LVIVD"/>
</dbReference>
<evidence type="ECO:0000313" key="1">
    <source>
        <dbReference type="EMBL" id="TDS12081.1"/>
    </source>
</evidence>
<gene>
    <name evidence="1" type="ORF">DFQ03_3470</name>
</gene>
<dbReference type="Pfam" id="PF08309">
    <property type="entry name" value="LVIVD"/>
    <property type="match status" value="3"/>
</dbReference>
<dbReference type="Proteomes" id="UP000295274">
    <property type="component" value="Unassembled WGS sequence"/>
</dbReference>
<evidence type="ECO:0008006" key="3">
    <source>
        <dbReference type="Google" id="ProtNLM"/>
    </source>
</evidence>
<dbReference type="SUPFAM" id="SSF101908">
    <property type="entry name" value="Putative isomerase YbhE"/>
    <property type="match status" value="1"/>
</dbReference>
<accession>A0A4R7CWN2</accession>